<keyword evidence="1 5" id="KW-1003">Cell membrane</keyword>
<reference evidence="7" key="2">
    <citation type="journal article" date="2024" name="Toxins">
        <title>Genome Sequence Analysis of Native Xenorhabdus Strains Isolated from Entomopathogenic Nematodes in Argentina.</title>
        <authorList>
            <person name="Palma L."/>
            <person name="Frizzo L."/>
            <person name="Kaiser S."/>
            <person name="Berry C."/>
            <person name="Caballero P."/>
            <person name="Bode H.B."/>
            <person name="Del Valle E.E."/>
        </authorList>
    </citation>
    <scope>NUCLEOTIDE SEQUENCE</scope>
    <source>
        <strain evidence="7">M</strain>
    </source>
</reference>
<comment type="subcellular location">
    <subcellularLocation>
        <location evidence="5">Cell membrane</location>
        <topology evidence="5">Single-pass membrane protein</topology>
    </subcellularLocation>
</comment>
<dbReference type="Proteomes" id="UP001193920">
    <property type="component" value="Unassembled WGS sequence"/>
</dbReference>
<organism evidence="7">
    <name type="scientific">Xenorhabdus szentirmaii</name>
    <dbReference type="NCBI Taxonomy" id="290112"/>
    <lineage>
        <taxon>Bacteria</taxon>
        <taxon>Pseudomonadati</taxon>
        <taxon>Pseudomonadota</taxon>
        <taxon>Gammaproteobacteria</taxon>
        <taxon>Enterobacterales</taxon>
        <taxon>Morganellaceae</taxon>
        <taxon>Xenorhabdus</taxon>
    </lineage>
</organism>
<dbReference type="EMBL" id="JACXBF010000162">
    <property type="protein sequence ID" value="MBD2800287.1"/>
    <property type="molecule type" value="Genomic_DNA"/>
</dbReference>
<dbReference type="Pfam" id="PF13980">
    <property type="entry name" value="UPF0370"/>
    <property type="match status" value="1"/>
</dbReference>
<evidence type="ECO:0000256" key="3">
    <source>
        <dbReference type="ARBA" id="ARBA00022989"/>
    </source>
</evidence>
<sequence>MHWLIDYWWVVLLVLIGIIINAVKALNRVDQKYFLDNKPELPPHRDFNDQWDNEDDWPQQNKKKSPDKEK</sequence>
<proteinExistence type="inferred from homology"/>
<dbReference type="InterPro" id="IPR020910">
    <property type="entry name" value="UPF0370"/>
</dbReference>
<feature type="transmembrane region" description="Helical" evidence="5">
    <location>
        <begin position="6"/>
        <end position="23"/>
    </location>
</feature>
<dbReference type="NCBIfam" id="NF010185">
    <property type="entry name" value="PRK13664.1"/>
    <property type="match status" value="1"/>
</dbReference>
<gene>
    <name evidence="7" type="ORF">ID854_07405</name>
</gene>
<feature type="compositionally biased region" description="Basic and acidic residues" evidence="6">
    <location>
        <begin position="36"/>
        <end position="48"/>
    </location>
</feature>
<evidence type="ECO:0000256" key="1">
    <source>
        <dbReference type="ARBA" id="ARBA00022475"/>
    </source>
</evidence>
<keyword evidence="3 5" id="KW-1133">Transmembrane helix</keyword>
<dbReference type="GeneID" id="97123994"/>
<evidence type="ECO:0000256" key="2">
    <source>
        <dbReference type="ARBA" id="ARBA00022692"/>
    </source>
</evidence>
<name>A0AAW3YQH2_9GAMM</name>
<dbReference type="RefSeq" id="WP_071991790.1">
    <property type="nucleotide sequence ID" value="NZ_CAWNPE010000001.1"/>
</dbReference>
<comment type="similarity">
    <text evidence="5">Belongs to the UPF0370 family.</text>
</comment>
<evidence type="ECO:0000256" key="6">
    <source>
        <dbReference type="SAM" id="MobiDB-lite"/>
    </source>
</evidence>
<dbReference type="HAMAP" id="MF_01566">
    <property type="entry name" value="UPF0370"/>
    <property type="match status" value="1"/>
</dbReference>
<evidence type="ECO:0000313" key="7">
    <source>
        <dbReference type="EMBL" id="MBD2800287.1"/>
    </source>
</evidence>
<keyword evidence="2 5" id="KW-0812">Transmembrane</keyword>
<dbReference type="AlphaFoldDB" id="A0AAW3YQH2"/>
<reference evidence="7" key="1">
    <citation type="submission" date="2020-09" db="EMBL/GenBank/DDBJ databases">
        <authorList>
            <person name="Palma L."/>
            <person name="Caballero P."/>
            <person name="Berry C."/>
            <person name="Del Valle E."/>
        </authorList>
    </citation>
    <scope>NUCLEOTIDE SEQUENCE</scope>
    <source>
        <strain evidence="7">M</strain>
    </source>
</reference>
<evidence type="ECO:0000256" key="4">
    <source>
        <dbReference type="ARBA" id="ARBA00023136"/>
    </source>
</evidence>
<keyword evidence="4 5" id="KW-0472">Membrane</keyword>
<evidence type="ECO:0000256" key="5">
    <source>
        <dbReference type="HAMAP-Rule" id="MF_01566"/>
    </source>
</evidence>
<feature type="region of interest" description="Disordered" evidence="6">
    <location>
        <begin position="36"/>
        <end position="70"/>
    </location>
</feature>
<protein>
    <recommendedName>
        <fullName evidence="5">UPF0370 protein ID854_07405</fullName>
    </recommendedName>
</protein>
<dbReference type="GO" id="GO:0005886">
    <property type="term" value="C:plasma membrane"/>
    <property type="evidence" value="ECO:0007669"/>
    <property type="project" value="UniProtKB-SubCell"/>
</dbReference>
<comment type="caution">
    <text evidence="7">The sequence shown here is derived from an EMBL/GenBank/DDBJ whole genome shotgun (WGS) entry which is preliminary data.</text>
</comment>
<accession>A0AAW3YQH2</accession>